<dbReference type="Proteomes" id="UP000091820">
    <property type="component" value="Unassembled WGS sequence"/>
</dbReference>
<feature type="chain" id="PRO_5008400981" description="SRCR domain-containing protein" evidence="1">
    <location>
        <begin position="18"/>
        <end position="110"/>
    </location>
</feature>
<evidence type="ECO:0000313" key="3">
    <source>
        <dbReference type="Proteomes" id="UP000091820"/>
    </source>
</evidence>
<reference evidence="3" key="1">
    <citation type="submission" date="2014-03" db="EMBL/GenBank/DDBJ databases">
        <authorList>
            <person name="Aksoy S."/>
            <person name="Warren W."/>
            <person name="Wilson R.K."/>
        </authorList>
    </citation>
    <scope>NUCLEOTIDE SEQUENCE [LARGE SCALE GENOMIC DNA]</scope>
    <source>
        <strain evidence="3">IAEA</strain>
    </source>
</reference>
<keyword evidence="3" id="KW-1185">Reference proteome</keyword>
<organism evidence="2 3">
    <name type="scientific">Glossina brevipalpis</name>
    <dbReference type="NCBI Taxonomy" id="37001"/>
    <lineage>
        <taxon>Eukaryota</taxon>
        <taxon>Metazoa</taxon>
        <taxon>Ecdysozoa</taxon>
        <taxon>Arthropoda</taxon>
        <taxon>Hexapoda</taxon>
        <taxon>Insecta</taxon>
        <taxon>Pterygota</taxon>
        <taxon>Neoptera</taxon>
        <taxon>Endopterygota</taxon>
        <taxon>Diptera</taxon>
        <taxon>Brachycera</taxon>
        <taxon>Muscomorpha</taxon>
        <taxon>Hippoboscoidea</taxon>
        <taxon>Glossinidae</taxon>
        <taxon>Glossina</taxon>
    </lineage>
</organism>
<keyword evidence="1" id="KW-0732">Signal</keyword>
<accession>A0A1A9X4G6</accession>
<feature type="signal peptide" evidence="1">
    <location>
        <begin position="1"/>
        <end position="17"/>
    </location>
</feature>
<reference evidence="2" key="2">
    <citation type="submission" date="2020-05" db="UniProtKB">
        <authorList>
            <consortium name="EnsemblMetazoa"/>
        </authorList>
    </citation>
    <scope>IDENTIFICATION</scope>
    <source>
        <strain evidence="2">IAEA</strain>
    </source>
</reference>
<proteinExistence type="predicted"/>
<sequence>MIVVVVIIIIIIIIVAAVTGTHTYKCSVTQISLSLMGRPLCLQAHEGPKNKDCARDVNYGNIKCRWWARQSEDDILCTGNHKVNRKEKSKKKKIQITKHWTFKLLSEQKS</sequence>
<dbReference type="VEuPathDB" id="VectorBase:GBRI043896"/>
<dbReference type="EnsemblMetazoa" id="GBRI043896-RA">
    <property type="protein sequence ID" value="GBRI043896-PA"/>
    <property type="gene ID" value="GBRI043896"/>
</dbReference>
<evidence type="ECO:0000256" key="1">
    <source>
        <dbReference type="SAM" id="SignalP"/>
    </source>
</evidence>
<evidence type="ECO:0008006" key="4">
    <source>
        <dbReference type="Google" id="ProtNLM"/>
    </source>
</evidence>
<protein>
    <recommendedName>
        <fullName evidence="4">SRCR domain-containing protein</fullName>
    </recommendedName>
</protein>
<evidence type="ECO:0000313" key="2">
    <source>
        <dbReference type="EnsemblMetazoa" id="GBRI043896-PA"/>
    </source>
</evidence>
<name>A0A1A9X4G6_9MUSC</name>
<dbReference type="AlphaFoldDB" id="A0A1A9X4G6"/>